<dbReference type="EMBL" id="CAJVPS010004182">
    <property type="protein sequence ID" value="CAG8600550.1"/>
    <property type="molecule type" value="Genomic_DNA"/>
</dbReference>
<dbReference type="OrthoDB" id="2414008at2759"/>
<evidence type="ECO:0000313" key="4">
    <source>
        <dbReference type="Proteomes" id="UP000789508"/>
    </source>
</evidence>
<keyword evidence="4" id="KW-1185">Reference proteome</keyword>
<feature type="region of interest" description="Disordered" evidence="1">
    <location>
        <begin position="141"/>
        <end position="210"/>
    </location>
</feature>
<feature type="signal peptide" evidence="2">
    <location>
        <begin position="1"/>
        <end position="21"/>
    </location>
</feature>
<feature type="chain" id="PRO_5040320816" evidence="2">
    <location>
        <begin position="22"/>
        <end position="266"/>
    </location>
</feature>
<name>A0A9N9CGC0_9GLOM</name>
<sequence>MKNLILTLILTIVTFSNFTFATHLKWKRDEFLLLGRHNVDEIFIKNGSLVTRDVCGTGYHQCSDNKTCCPTGTICVPGGCCNPGYYHCSDNNGCCPNGSKCIPGTHKCDIGCGANPVPCYDGCCFEGEICLRASYCSKGSSPTTHKSVIPPPSETLTSETLTSESSTSKTLTSDTLTSDTLTSDTLTSELPLSTESSTPKPTPTLTSPTVITSSPEVIQTFTTSSPTAITTRPTSLSSTAASLAMEKSSAISIAIILVILVSLNLV</sequence>
<protein>
    <submittedName>
        <fullName evidence="3">1303_t:CDS:1</fullName>
    </submittedName>
</protein>
<proteinExistence type="predicted"/>
<evidence type="ECO:0000256" key="1">
    <source>
        <dbReference type="SAM" id="MobiDB-lite"/>
    </source>
</evidence>
<dbReference type="AlphaFoldDB" id="A0A9N9CGC0"/>
<evidence type="ECO:0000313" key="3">
    <source>
        <dbReference type="EMBL" id="CAG8600550.1"/>
    </source>
</evidence>
<evidence type="ECO:0000256" key="2">
    <source>
        <dbReference type="SAM" id="SignalP"/>
    </source>
</evidence>
<feature type="compositionally biased region" description="Low complexity" evidence="1">
    <location>
        <begin position="154"/>
        <end position="209"/>
    </location>
</feature>
<reference evidence="3" key="1">
    <citation type="submission" date="2021-06" db="EMBL/GenBank/DDBJ databases">
        <authorList>
            <person name="Kallberg Y."/>
            <person name="Tangrot J."/>
            <person name="Rosling A."/>
        </authorList>
    </citation>
    <scope>NUCLEOTIDE SEQUENCE</scope>
    <source>
        <strain evidence="3">FL130A</strain>
    </source>
</reference>
<gene>
    <name evidence="3" type="ORF">ALEPTO_LOCUS8124</name>
</gene>
<comment type="caution">
    <text evidence="3">The sequence shown here is derived from an EMBL/GenBank/DDBJ whole genome shotgun (WGS) entry which is preliminary data.</text>
</comment>
<accession>A0A9N9CGC0</accession>
<keyword evidence="2" id="KW-0732">Signal</keyword>
<dbReference type="Proteomes" id="UP000789508">
    <property type="component" value="Unassembled WGS sequence"/>
</dbReference>
<organism evidence="3 4">
    <name type="scientific">Ambispora leptoticha</name>
    <dbReference type="NCBI Taxonomy" id="144679"/>
    <lineage>
        <taxon>Eukaryota</taxon>
        <taxon>Fungi</taxon>
        <taxon>Fungi incertae sedis</taxon>
        <taxon>Mucoromycota</taxon>
        <taxon>Glomeromycotina</taxon>
        <taxon>Glomeromycetes</taxon>
        <taxon>Archaeosporales</taxon>
        <taxon>Ambisporaceae</taxon>
        <taxon>Ambispora</taxon>
    </lineage>
</organism>